<accession>A0A4R3IQY3</accession>
<reference evidence="2 3" key="1">
    <citation type="submission" date="2019-03" db="EMBL/GenBank/DDBJ databases">
        <title>Genomic Encyclopedia of Type Strains, Phase IV (KMG-IV): sequencing the most valuable type-strain genomes for metagenomic binning, comparative biology and taxonomic classification.</title>
        <authorList>
            <person name="Goeker M."/>
        </authorList>
    </citation>
    <scope>NUCLEOTIDE SEQUENCE [LARGE SCALE GENOMIC DNA]</scope>
    <source>
        <strain evidence="2 3">DSM 104836</strain>
    </source>
</reference>
<name>A0A4R3IQY3_9RHOB</name>
<dbReference type="PROSITE" id="PS51704">
    <property type="entry name" value="GP_PDE"/>
    <property type="match status" value="1"/>
</dbReference>
<dbReference type="AlphaFoldDB" id="A0A4R3IQY3"/>
<dbReference type="Proteomes" id="UP000295696">
    <property type="component" value="Unassembled WGS sequence"/>
</dbReference>
<dbReference type="InterPro" id="IPR017946">
    <property type="entry name" value="PLC-like_Pdiesterase_TIM-brl"/>
</dbReference>
<dbReference type="GO" id="GO:0006629">
    <property type="term" value="P:lipid metabolic process"/>
    <property type="evidence" value="ECO:0007669"/>
    <property type="project" value="InterPro"/>
</dbReference>
<dbReference type="Pfam" id="PF03009">
    <property type="entry name" value="GDPD"/>
    <property type="match status" value="1"/>
</dbReference>
<keyword evidence="3" id="KW-1185">Reference proteome</keyword>
<organism evidence="2 3">
    <name type="scientific">Primorskyibacter sedentarius</name>
    <dbReference type="NCBI Taxonomy" id="745311"/>
    <lineage>
        <taxon>Bacteria</taxon>
        <taxon>Pseudomonadati</taxon>
        <taxon>Pseudomonadota</taxon>
        <taxon>Alphaproteobacteria</taxon>
        <taxon>Rhodobacterales</taxon>
        <taxon>Roseobacteraceae</taxon>
        <taxon>Primorskyibacter</taxon>
    </lineage>
</organism>
<dbReference type="PANTHER" id="PTHR46211:SF14">
    <property type="entry name" value="GLYCEROPHOSPHODIESTER PHOSPHODIESTERASE"/>
    <property type="match status" value="1"/>
</dbReference>
<protein>
    <submittedName>
        <fullName evidence="2">Glycerophosphoryl diester phosphodiesterase</fullName>
    </submittedName>
</protein>
<dbReference type="Gene3D" id="3.20.20.190">
    <property type="entry name" value="Phosphatidylinositol (PI) phosphodiesterase"/>
    <property type="match status" value="1"/>
</dbReference>
<evidence type="ECO:0000313" key="3">
    <source>
        <dbReference type="Proteomes" id="UP000295696"/>
    </source>
</evidence>
<proteinExistence type="predicted"/>
<dbReference type="OrthoDB" id="9795622at2"/>
<evidence type="ECO:0000259" key="1">
    <source>
        <dbReference type="PROSITE" id="PS51704"/>
    </source>
</evidence>
<dbReference type="GO" id="GO:0008081">
    <property type="term" value="F:phosphoric diester hydrolase activity"/>
    <property type="evidence" value="ECO:0007669"/>
    <property type="project" value="InterPro"/>
</dbReference>
<comment type="caution">
    <text evidence="2">The sequence shown here is derived from an EMBL/GenBank/DDBJ whole genome shotgun (WGS) entry which is preliminary data.</text>
</comment>
<dbReference type="EMBL" id="SLZU01000041">
    <property type="protein sequence ID" value="TCS51602.1"/>
    <property type="molecule type" value="Genomic_DNA"/>
</dbReference>
<dbReference type="PANTHER" id="PTHR46211">
    <property type="entry name" value="GLYCEROPHOSPHORYL DIESTER PHOSPHODIESTERASE"/>
    <property type="match status" value="1"/>
</dbReference>
<sequence>MKRIASHRGGTLEFGDSTPQGFAATAQLPVDEVEFDLHPTADGAIIVHHDPTLDRTTDTQGAIAELPEATVRAAVIDYGSGGHPLTLAELCAVYRNSPVDFRCEFKPDAAGRPYADFIPGVLDVLAQERMLARTTFSSFLIETQDELARLTNRPRLWLVSPPVLRQLGDAGVIELALAHGIPEISVQIDYADGALMARVREAGLAFGCFGAHTAAQIDKALALGVKVFTSDRPSLALARRAAFDKGQRA</sequence>
<evidence type="ECO:0000313" key="2">
    <source>
        <dbReference type="EMBL" id="TCS51602.1"/>
    </source>
</evidence>
<gene>
    <name evidence="2" type="ORF">EDD52_1412</name>
</gene>
<dbReference type="SUPFAM" id="SSF51695">
    <property type="entry name" value="PLC-like phosphodiesterases"/>
    <property type="match status" value="1"/>
</dbReference>
<dbReference type="InterPro" id="IPR030395">
    <property type="entry name" value="GP_PDE_dom"/>
</dbReference>
<feature type="domain" description="GP-PDE" evidence="1">
    <location>
        <begin position="2"/>
        <end position="240"/>
    </location>
</feature>
<dbReference type="RefSeq" id="WP_132248884.1">
    <property type="nucleotide sequence ID" value="NZ_SLZU01000041.1"/>
</dbReference>